<comment type="caution">
    <text evidence="1">The sequence shown here is derived from an EMBL/GenBank/DDBJ whole genome shotgun (WGS) entry which is preliminary data.</text>
</comment>
<dbReference type="EMBL" id="BMVB01000012">
    <property type="protein sequence ID" value="GHC57786.1"/>
    <property type="molecule type" value="Genomic_DNA"/>
</dbReference>
<reference evidence="1" key="2">
    <citation type="submission" date="2020-09" db="EMBL/GenBank/DDBJ databases">
        <authorList>
            <person name="Sun Q."/>
            <person name="Ohkuma M."/>
        </authorList>
    </citation>
    <scope>NUCLEOTIDE SEQUENCE</scope>
    <source>
        <strain evidence="1">JCM 4633</strain>
    </source>
</reference>
<dbReference type="AlphaFoldDB" id="A0A918TPH5"/>
<dbReference type="Proteomes" id="UP000646244">
    <property type="component" value="Unassembled WGS sequence"/>
</dbReference>
<reference evidence="1" key="1">
    <citation type="journal article" date="2014" name="Int. J. Syst. Evol. Microbiol.">
        <title>Complete genome sequence of Corynebacterium casei LMG S-19264T (=DSM 44701T), isolated from a smear-ripened cheese.</title>
        <authorList>
            <consortium name="US DOE Joint Genome Institute (JGI-PGF)"/>
            <person name="Walter F."/>
            <person name="Albersmeier A."/>
            <person name="Kalinowski J."/>
            <person name="Ruckert C."/>
        </authorList>
    </citation>
    <scope>NUCLEOTIDE SEQUENCE</scope>
    <source>
        <strain evidence="1">JCM 4633</strain>
    </source>
</reference>
<sequence>MGKEAAQKPVDVHLFVRPTPAETEAVAAVLLAAGVESTLLEPPGSDFHAEVVRTASMTPTTLATVVVALRQRLRHGITVRVATPSDVVVRCDADVAQGLMVIRGQNGGDTEIGDAASVPGVLGAALVQETDPSIVALPGSYAPSLLFETEQNVALASEAIRMARVFADPDFVHGAQPTRDLLDDPAALTAVAERPRVLLDLLLLAHAFSRTDDGDPEVSQLRLPGMEEARRLASVVEVFVLPSTDPEARVLVRPLPGGGQGFLIGVPPLAAELMANLCWAMPVLFSVADESYGTGGTSPDRERLWSDLDSSVASYLRSWRPGRATTTLLPPQPLIPMTMPPGEIPHGPGDPFMVFDACGLFLIARALAPILSGRLGEQADSSPLPPFTAGLPRAVGREVMADSSGYVLTTNALILDSSERAPCMPDIGNVRRHFHGERPSRFGRTRRLQQQARRDGMLMLRSVDRATEALLSYYAVADIIAALARARGDSALARHLESIADRRETVCAYASWVKQHGFPESWGLCTWREGEEEQWEHFQAYVRHVQQHLVPAIVGG</sequence>
<name>A0A918TPH5_STRCJ</name>
<protein>
    <submittedName>
        <fullName evidence="1">Uncharacterized protein</fullName>
    </submittedName>
</protein>
<evidence type="ECO:0000313" key="1">
    <source>
        <dbReference type="EMBL" id="GHC57786.1"/>
    </source>
</evidence>
<organism evidence="1 2">
    <name type="scientific">Streptomyces cinnamoneus</name>
    <name type="common">Streptoverticillium cinnamoneum</name>
    <dbReference type="NCBI Taxonomy" id="53446"/>
    <lineage>
        <taxon>Bacteria</taxon>
        <taxon>Bacillati</taxon>
        <taxon>Actinomycetota</taxon>
        <taxon>Actinomycetes</taxon>
        <taxon>Kitasatosporales</taxon>
        <taxon>Streptomycetaceae</taxon>
        <taxon>Streptomyces</taxon>
        <taxon>Streptomyces cinnamoneus group</taxon>
    </lineage>
</organism>
<proteinExistence type="predicted"/>
<evidence type="ECO:0000313" key="2">
    <source>
        <dbReference type="Proteomes" id="UP000646244"/>
    </source>
</evidence>
<gene>
    <name evidence="1" type="ORF">GCM10010507_38120</name>
</gene>
<accession>A0A918TPH5</accession>